<feature type="transmembrane region" description="Helical" evidence="4">
    <location>
        <begin position="50"/>
        <end position="72"/>
    </location>
</feature>
<dbReference type="EMBL" id="JAAIUW010000006">
    <property type="protein sequence ID" value="KAF7826647.1"/>
    <property type="molecule type" value="Genomic_DNA"/>
</dbReference>
<dbReference type="Pfam" id="PF13041">
    <property type="entry name" value="PPR_2"/>
    <property type="match status" value="1"/>
</dbReference>
<keyword evidence="4" id="KW-0472">Membrane</keyword>
<evidence type="ECO:0000256" key="1">
    <source>
        <dbReference type="ARBA" id="ARBA00007626"/>
    </source>
</evidence>
<dbReference type="Pfam" id="PF13812">
    <property type="entry name" value="PPR_3"/>
    <property type="match status" value="1"/>
</dbReference>
<dbReference type="Proteomes" id="UP000634136">
    <property type="component" value="Unassembled WGS sequence"/>
</dbReference>
<dbReference type="PROSITE" id="PS51375">
    <property type="entry name" value="PPR"/>
    <property type="match status" value="2"/>
</dbReference>
<evidence type="ECO:0000256" key="3">
    <source>
        <dbReference type="PROSITE-ProRule" id="PRU00708"/>
    </source>
</evidence>
<accession>A0A834TSM1</accession>
<evidence type="ECO:0000256" key="4">
    <source>
        <dbReference type="SAM" id="Phobius"/>
    </source>
</evidence>
<comment type="caution">
    <text evidence="5">The sequence shown here is derived from an EMBL/GenBank/DDBJ whole genome shotgun (WGS) entry which is preliminary data.</text>
</comment>
<organism evidence="5 6">
    <name type="scientific">Senna tora</name>
    <dbReference type="NCBI Taxonomy" id="362788"/>
    <lineage>
        <taxon>Eukaryota</taxon>
        <taxon>Viridiplantae</taxon>
        <taxon>Streptophyta</taxon>
        <taxon>Embryophyta</taxon>
        <taxon>Tracheophyta</taxon>
        <taxon>Spermatophyta</taxon>
        <taxon>Magnoliopsida</taxon>
        <taxon>eudicotyledons</taxon>
        <taxon>Gunneridae</taxon>
        <taxon>Pentapetalae</taxon>
        <taxon>rosids</taxon>
        <taxon>fabids</taxon>
        <taxon>Fabales</taxon>
        <taxon>Fabaceae</taxon>
        <taxon>Caesalpinioideae</taxon>
        <taxon>Cassia clade</taxon>
        <taxon>Senna</taxon>
    </lineage>
</organism>
<dbReference type="Gene3D" id="1.25.40.10">
    <property type="entry name" value="Tetratricopeptide repeat domain"/>
    <property type="match status" value="2"/>
</dbReference>
<keyword evidence="2" id="KW-0677">Repeat</keyword>
<keyword evidence="6" id="KW-1185">Reference proteome</keyword>
<keyword evidence="4" id="KW-0812">Transmembrane</keyword>
<dbReference type="NCBIfam" id="TIGR00756">
    <property type="entry name" value="PPR"/>
    <property type="match status" value="1"/>
</dbReference>
<dbReference type="OrthoDB" id="185373at2759"/>
<sequence>MQTATTPSDADFSVAPCSVRGFKISNPCLAVTPPNAVPCFRVSTLLTQALMFIILMGILVLNLCSVPIRILFSFEFLSKICLGLSQGVDFSINLFREMRDLGFQPTVVTYNTVIRLLCDNFRYKDALVMLDTMRNDGCQPNAISYQFFFTCIEKPGEILNLFDRMVESGVRPSMETYVMLMRKFGRWGFLRPVFIMWKKMEELGCSPNASTYNALIDALVEKGLIDIARKYD</sequence>
<evidence type="ECO:0000313" key="6">
    <source>
        <dbReference type="Proteomes" id="UP000634136"/>
    </source>
</evidence>
<proteinExistence type="inferred from homology"/>
<name>A0A834TSM1_9FABA</name>
<dbReference type="PANTHER" id="PTHR47447">
    <property type="entry name" value="OS03G0856100 PROTEIN"/>
    <property type="match status" value="1"/>
</dbReference>
<dbReference type="PANTHER" id="PTHR47447:SF23">
    <property type="entry name" value="PENTACOTRIPEPTIDE-REPEAT REGION OF PRORP DOMAIN-CONTAINING PROTEIN"/>
    <property type="match status" value="1"/>
</dbReference>
<gene>
    <name evidence="5" type="ORF">G2W53_017811</name>
</gene>
<reference evidence="5" key="1">
    <citation type="submission" date="2020-09" db="EMBL/GenBank/DDBJ databases">
        <title>Genome-Enabled Discovery of Anthraquinone Biosynthesis in Senna tora.</title>
        <authorList>
            <person name="Kang S.-H."/>
            <person name="Pandey R.P."/>
            <person name="Lee C.-M."/>
            <person name="Sim J.-S."/>
            <person name="Jeong J.-T."/>
            <person name="Choi B.-S."/>
            <person name="Jung M."/>
            <person name="Ginzburg D."/>
            <person name="Zhao K."/>
            <person name="Won S.Y."/>
            <person name="Oh T.-J."/>
            <person name="Yu Y."/>
            <person name="Kim N.-H."/>
            <person name="Lee O.R."/>
            <person name="Lee T.-H."/>
            <person name="Bashyal P."/>
            <person name="Kim T.-S."/>
            <person name="Lee W.-H."/>
            <person name="Kawkins C."/>
            <person name="Kim C.-K."/>
            <person name="Kim J.S."/>
            <person name="Ahn B.O."/>
            <person name="Rhee S.Y."/>
            <person name="Sohng J.K."/>
        </authorList>
    </citation>
    <scope>NUCLEOTIDE SEQUENCE</scope>
    <source>
        <tissue evidence="5">Leaf</tissue>
    </source>
</reference>
<dbReference type="AlphaFoldDB" id="A0A834TSM1"/>
<feature type="repeat" description="PPR" evidence="3">
    <location>
        <begin position="106"/>
        <end position="140"/>
    </location>
</feature>
<comment type="similarity">
    <text evidence="1">Belongs to the PPR family. P subfamily.</text>
</comment>
<dbReference type="InterPro" id="IPR002885">
    <property type="entry name" value="PPR_rpt"/>
</dbReference>
<evidence type="ECO:0000313" key="5">
    <source>
        <dbReference type="EMBL" id="KAF7826647.1"/>
    </source>
</evidence>
<protein>
    <submittedName>
        <fullName evidence="5">Pentatricopeptide repeat-containing protein</fullName>
    </submittedName>
</protein>
<evidence type="ECO:0000256" key="2">
    <source>
        <dbReference type="ARBA" id="ARBA00022737"/>
    </source>
</evidence>
<feature type="repeat" description="PPR" evidence="3">
    <location>
        <begin position="173"/>
        <end position="207"/>
    </location>
</feature>
<keyword evidence="4" id="KW-1133">Transmembrane helix</keyword>
<dbReference type="InterPro" id="IPR011990">
    <property type="entry name" value="TPR-like_helical_dom_sf"/>
</dbReference>